<dbReference type="Proteomes" id="UP000324738">
    <property type="component" value="Unassembled WGS sequence"/>
</dbReference>
<evidence type="ECO:0000259" key="4">
    <source>
        <dbReference type="Pfam" id="PF03328"/>
    </source>
</evidence>
<dbReference type="InterPro" id="IPR005000">
    <property type="entry name" value="Aldolase/citrate-lyase_domain"/>
</dbReference>
<dbReference type="SUPFAM" id="SSF51621">
    <property type="entry name" value="Phosphoenolpyruvate/pyruvate domain"/>
    <property type="match status" value="1"/>
</dbReference>
<dbReference type="PANTHER" id="PTHR30502:SF0">
    <property type="entry name" value="PHOSPHOENOLPYRUVATE CARBOXYLASE FAMILY PROTEIN"/>
    <property type="match status" value="1"/>
</dbReference>
<keyword evidence="2" id="KW-0479">Metal-binding</keyword>
<dbReference type="InterPro" id="IPR050251">
    <property type="entry name" value="HpcH-HpaI_aldolase"/>
</dbReference>
<keyword evidence="3" id="KW-0456">Lyase</keyword>
<evidence type="ECO:0000256" key="2">
    <source>
        <dbReference type="ARBA" id="ARBA00022723"/>
    </source>
</evidence>
<dbReference type="GO" id="GO:0005737">
    <property type="term" value="C:cytoplasm"/>
    <property type="evidence" value="ECO:0007669"/>
    <property type="project" value="TreeGrafter"/>
</dbReference>
<evidence type="ECO:0000256" key="3">
    <source>
        <dbReference type="ARBA" id="ARBA00023239"/>
    </source>
</evidence>
<comment type="caution">
    <text evidence="5">The sequence shown here is derived from an EMBL/GenBank/DDBJ whole genome shotgun (WGS) entry which is preliminary data.</text>
</comment>
<dbReference type="Pfam" id="PF03328">
    <property type="entry name" value="HpcH_HpaI"/>
    <property type="match status" value="1"/>
</dbReference>
<evidence type="ECO:0000313" key="5">
    <source>
        <dbReference type="EMBL" id="KAA0969643.1"/>
    </source>
</evidence>
<evidence type="ECO:0000256" key="1">
    <source>
        <dbReference type="ARBA" id="ARBA00005568"/>
    </source>
</evidence>
<proteinExistence type="inferred from homology"/>
<sequence>MQGAKLRQKLIAGEAIGMINPHQTSATLAGRLTELGADAIFVDCEHGAWGYEDVRVTGQIVRGAQGAIIVRPDSHQRSSIIRYLNVGADGLMVPMVNTAAEAREIVDTVRYACPRDYDDRLIVCMIESADTVKNELDSMLEVDGVDVFFLGPNDLAQSMGYPSFTPYGSEPPADVDEMVELALAKITAAGKIGGTLTRLERVDHWLEKGARLIYYHSDPILRDGIAAFQNKLG</sequence>
<gene>
    <name evidence="5" type="ORF">FPY71_14060</name>
</gene>
<protein>
    <submittedName>
        <fullName evidence="5">2,4-dihydroxyhept-2-ene-1,7-dioic acid aldolase</fullName>
    </submittedName>
</protein>
<evidence type="ECO:0000313" key="6">
    <source>
        <dbReference type="Proteomes" id="UP000324738"/>
    </source>
</evidence>
<dbReference type="RefSeq" id="WP_149300928.1">
    <property type="nucleotide sequence ID" value="NZ_VTWH01000003.1"/>
</dbReference>
<feature type="domain" description="HpcH/HpaI aldolase/citrate lyase" evidence="4">
    <location>
        <begin position="24"/>
        <end position="210"/>
    </location>
</feature>
<dbReference type="EMBL" id="VTWH01000003">
    <property type="protein sequence ID" value="KAA0969643.1"/>
    <property type="molecule type" value="Genomic_DNA"/>
</dbReference>
<accession>A0A5B0DTA1</accession>
<dbReference type="AlphaFoldDB" id="A0A5B0DTA1"/>
<dbReference type="InterPro" id="IPR040442">
    <property type="entry name" value="Pyrv_kinase-like_dom_sf"/>
</dbReference>
<dbReference type="OrthoDB" id="9802624at2"/>
<comment type="similarity">
    <text evidence="1">Belongs to the HpcH/HpaI aldolase family.</text>
</comment>
<dbReference type="Gene3D" id="3.20.20.60">
    <property type="entry name" value="Phosphoenolpyruvate-binding domains"/>
    <property type="match status" value="2"/>
</dbReference>
<reference evidence="5 6" key="1">
    <citation type="submission" date="2019-08" db="EMBL/GenBank/DDBJ databases">
        <title>Aureimonas fodiniaquatilis sp. nov., isolated from a coal mine wastewater.</title>
        <authorList>
            <person name="Kim W."/>
        </authorList>
    </citation>
    <scope>NUCLEOTIDE SEQUENCE [LARGE SCALE GENOMIC DNA]</scope>
    <source>
        <strain evidence="5 6">CAU 1482</strain>
    </source>
</reference>
<name>A0A5B0DTA1_9HYPH</name>
<dbReference type="InterPro" id="IPR015813">
    <property type="entry name" value="Pyrv/PenolPyrv_kinase-like_dom"/>
</dbReference>
<dbReference type="GO" id="GO:0046872">
    <property type="term" value="F:metal ion binding"/>
    <property type="evidence" value="ECO:0007669"/>
    <property type="project" value="UniProtKB-KW"/>
</dbReference>
<dbReference type="PANTHER" id="PTHR30502">
    <property type="entry name" value="2-KETO-3-DEOXY-L-RHAMNONATE ALDOLASE"/>
    <property type="match status" value="1"/>
</dbReference>
<dbReference type="GO" id="GO:0016832">
    <property type="term" value="F:aldehyde-lyase activity"/>
    <property type="evidence" value="ECO:0007669"/>
    <property type="project" value="TreeGrafter"/>
</dbReference>
<keyword evidence="6" id="KW-1185">Reference proteome</keyword>
<organism evidence="5 6">
    <name type="scientific">Aureimonas fodinaquatilis</name>
    <dbReference type="NCBI Taxonomy" id="2565783"/>
    <lineage>
        <taxon>Bacteria</taxon>
        <taxon>Pseudomonadati</taxon>
        <taxon>Pseudomonadota</taxon>
        <taxon>Alphaproteobacteria</taxon>
        <taxon>Hyphomicrobiales</taxon>
        <taxon>Aurantimonadaceae</taxon>
        <taxon>Aureimonas</taxon>
    </lineage>
</organism>